<dbReference type="EMBL" id="JARVKM010000116">
    <property type="protein sequence ID" value="KAK9769634.1"/>
    <property type="molecule type" value="Genomic_DNA"/>
</dbReference>
<dbReference type="Proteomes" id="UP001465668">
    <property type="component" value="Unassembled WGS sequence"/>
</dbReference>
<comment type="caution">
    <text evidence="1">The sequence shown here is derived from an EMBL/GenBank/DDBJ whole genome shotgun (WGS) entry which is preliminary data.</text>
</comment>
<reference evidence="1 2" key="1">
    <citation type="submission" date="2024-02" db="EMBL/GenBank/DDBJ databases">
        <title>First draft genome assembly of two strains of Seiridium cardinale.</title>
        <authorList>
            <person name="Emiliani G."/>
            <person name="Scali E."/>
        </authorList>
    </citation>
    <scope>NUCLEOTIDE SEQUENCE [LARGE SCALE GENOMIC DNA]</scope>
    <source>
        <strain evidence="1 2">BM-138-000479</strain>
    </source>
</reference>
<proteinExistence type="predicted"/>
<evidence type="ECO:0000313" key="1">
    <source>
        <dbReference type="EMBL" id="KAK9769634.1"/>
    </source>
</evidence>
<name>A0ABR2X783_9PEZI</name>
<protein>
    <submittedName>
        <fullName evidence="1">Peptidase S8/S53 domain-containing protein</fullName>
    </submittedName>
</protein>
<keyword evidence="2" id="KW-1185">Reference proteome</keyword>
<organism evidence="1 2">
    <name type="scientific">Seiridium cardinale</name>
    <dbReference type="NCBI Taxonomy" id="138064"/>
    <lineage>
        <taxon>Eukaryota</taxon>
        <taxon>Fungi</taxon>
        <taxon>Dikarya</taxon>
        <taxon>Ascomycota</taxon>
        <taxon>Pezizomycotina</taxon>
        <taxon>Sordariomycetes</taxon>
        <taxon>Xylariomycetidae</taxon>
        <taxon>Amphisphaeriales</taxon>
        <taxon>Sporocadaceae</taxon>
        <taxon>Seiridium</taxon>
    </lineage>
</organism>
<gene>
    <name evidence="1" type="ORF">SCAR479_13699</name>
</gene>
<accession>A0ABR2X783</accession>
<evidence type="ECO:0000313" key="2">
    <source>
        <dbReference type="Proteomes" id="UP001465668"/>
    </source>
</evidence>
<sequence>MGAARADGKAYDWAGTLGKFNYTLPRVDALKAQSNLCQKTDYKYQQSLPKVRTAKESSITTALAAGTAVKVLKSVIIAAIEASDSSRGVTRLVLPGDVEARQHDSSRAQIR</sequence>